<reference evidence="6" key="2">
    <citation type="submission" date="2006-05" db="EMBL/GenBank/DDBJ databases">
        <title>Sequencing of the draft genome and assembly of Desulfuromonas acetoxidans DSM 684.</title>
        <authorList>
            <consortium name="US DOE Joint Genome Institute (JGI-PGF)"/>
            <person name="Copeland A."/>
            <person name="Lucas S."/>
            <person name="Lapidus A."/>
            <person name="Barry K."/>
            <person name="Detter J.C."/>
            <person name="Glavina del Rio T."/>
            <person name="Hammon N."/>
            <person name="Israni S."/>
            <person name="Dalin E."/>
            <person name="Tice H."/>
            <person name="Bruce D."/>
            <person name="Pitluck S."/>
            <person name="Richardson P."/>
        </authorList>
    </citation>
    <scope>NUCLEOTIDE SEQUENCE [LARGE SCALE GENOMIC DNA]</scope>
    <source>
        <strain evidence="6">DSM 684</strain>
    </source>
</reference>
<dbReference type="InterPro" id="IPR046358">
    <property type="entry name" value="Flagellin_C"/>
</dbReference>
<keyword evidence="2 3" id="KW-0975">Bacterial flagellum</keyword>
<evidence type="ECO:0000256" key="1">
    <source>
        <dbReference type="ARBA" id="ARBA00005709"/>
    </source>
</evidence>
<comment type="caution">
    <text evidence="6">The sequence shown here is derived from an EMBL/GenBank/DDBJ whole genome shotgun (WGS) entry which is preliminary data.</text>
</comment>
<dbReference type="GO" id="GO:0005576">
    <property type="term" value="C:extracellular region"/>
    <property type="evidence" value="ECO:0007669"/>
    <property type="project" value="UniProtKB-SubCell"/>
</dbReference>
<dbReference type="RefSeq" id="WP_006001602.1">
    <property type="nucleotide sequence ID" value="NZ_AAEW02000014.1"/>
</dbReference>
<gene>
    <name evidence="6" type="ORF">Dace_1117</name>
</gene>
<evidence type="ECO:0000259" key="4">
    <source>
        <dbReference type="Pfam" id="PF00669"/>
    </source>
</evidence>
<name>Q1JXV3_DESA6</name>
<evidence type="ECO:0000313" key="7">
    <source>
        <dbReference type="Proteomes" id="UP000005695"/>
    </source>
</evidence>
<evidence type="ECO:0000259" key="5">
    <source>
        <dbReference type="Pfam" id="PF00700"/>
    </source>
</evidence>
<evidence type="ECO:0000256" key="3">
    <source>
        <dbReference type="RuleBase" id="RU362073"/>
    </source>
</evidence>
<dbReference type="GO" id="GO:0009288">
    <property type="term" value="C:bacterial-type flagellum"/>
    <property type="evidence" value="ECO:0007669"/>
    <property type="project" value="UniProtKB-SubCell"/>
</dbReference>
<feature type="domain" description="Flagellin N-terminal" evidence="4">
    <location>
        <begin position="12"/>
        <end position="137"/>
    </location>
</feature>
<protein>
    <recommendedName>
        <fullName evidence="3">Flagellin</fullName>
    </recommendedName>
</protein>
<dbReference type="GO" id="GO:0005198">
    <property type="term" value="F:structural molecule activity"/>
    <property type="evidence" value="ECO:0007669"/>
    <property type="project" value="UniProtKB-UniRule"/>
</dbReference>
<keyword evidence="7" id="KW-1185">Reference proteome</keyword>
<keyword evidence="3" id="KW-0964">Secreted</keyword>
<dbReference type="PANTHER" id="PTHR42792:SF2">
    <property type="entry name" value="FLAGELLIN"/>
    <property type="match status" value="1"/>
</dbReference>
<dbReference type="PRINTS" id="PR00207">
    <property type="entry name" value="FLAGELLIN"/>
</dbReference>
<dbReference type="InterPro" id="IPR001492">
    <property type="entry name" value="Flagellin"/>
</dbReference>
<dbReference type="Proteomes" id="UP000005695">
    <property type="component" value="Unassembled WGS sequence"/>
</dbReference>
<dbReference type="InterPro" id="IPR042187">
    <property type="entry name" value="Flagellin_C_sub2"/>
</dbReference>
<dbReference type="Gene3D" id="6.10.10.10">
    <property type="entry name" value="Flagellar export chaperone, C-terminal domain"/>
    <property type="match status" value="1"/>
</dbReference>
<dbReference type="Pfam" id="PF00700">
    <property type="entry name" value="Flagellin_C"/>
    <property type="match status" value="1"/>
</dbReference>
<comment type="similarity">
    <text evidence="1 3">Belongs to the bacterial flagellin family.</text>
</comment>
<dbReference type="PANTHER" id="PTHR42792">
    <property type="entry name" value="FLAGELLIN"/>
    <property type="match status" value="1"/>
</dbReference>
<dbReference type="Gene3D" id="1.20.1330.10">
    <property type="entry name" value="f41 fragment of flagellin, N-terminal domain"/>
    <property type="match status" value="1"/>
</dbReference>
<dbReference type="InterPro" id="IPR001029">
    <property type="entry name" value="Flagellin_N"/>
</dbReference>
<organism evidence="6 7">
    <name type="scientific">Desulfuromonas acetoxidans (strain DSM 684 / 11070)</name>
    <dbReference type="NCBI Taxonomy" id="281689"/>
    <lineage>
        <taxon>Bacteria</taxon>
        <taxon>Pseudomonadati</taxon>
        <taxon>Thermodesulfobacteriota</taxon>
        <taxon>Desulfuromonadia</taxon>
        <taxon>Desulfuromonadales</taxon>
        <taxon>Desulfuromonadaceae</taxon>
        <taxon>Desulfuromonas</taxon>
    </lineage>
</organism>
<comment type="subcellular location">
    <subcellularLocation>
        <location evidence="3">Secreted</location>
    </subcellularLocation>
    <subcellularLocation>
        <location evidence="3">Bacterial flagellum</location>
    </subcellularLocation>
</comment>
<dbReference type="SUPFAM" id="SSF64518">
    <property type="entry name" value="Phase 1 flagellin"/>
    <property type="match status" value="1"/>
</dbReference>
<comment type="function">
    <text evidence="3">Flagellin is the subunit protein which polymerizes to form the filaments of bacterial flagella.</text>
</comment>
<reference evidence="6" key="1">
    <citation type="submission" date="2006-05" db="EMBL/GenBank/DDBJ databases">
        <title>Annotation of the draft genome assembly of Desulfuromonas acetoxidans DSM 684.</title>
        <authorList>
            <consortium name="US DOE Joint Genome Institute (JGI-ORNL)"/>
            <person name="Larimer F."/>
            <person name="Land M."/>
            <person name="Hauser L."/>
        </authorList>
    </citation>
    <scope>NUCLEOTIDE SEQUENCE [LARGE SCALE GENOMIC DNA]</scope>
    <source>
        <strain evidence="6">DSM 684</strain>
    </source>
</reference>
<dbReference type="AlphaFoldDB" id="Q1JXV3"/>
<feature type="domain" description="Flagellin C-terminal" evidence="5">
    <location>
        <begin position="185"/>
        <end position="270"/>
    </location>
</feature>
<proteinExistence type="inferred from homology"/>
<accession>Q1JXV3</accession>
<dbReference type="EMBL" id="AAEW02000014">
    <property type="protein sequence ID" value="EAT15040.1"/>
    <property type="molecule type" value="Genomic_DNA"/>
</dbReference>
<sequence length="272" mass="28649">MANTINGPSLSSRNLVQSQQNLNKSMERISSGLRINSAQDDAAGLAISDRFNAQVRGINQAIRNANDGYSLAQTADGALGESTTLLQRMRELAVQSANGIYNDSDRASMNAEFSQLQSELDRIAGTTSFNGQNLLNGDLAESGMTFQVSADAGEQITVQVDGASQQDLGTTELNVLSQSGAQSSLAAIDEALTRVSGSRGELGAIQNRFESAIENLGDIAENMTAANSRIADADMAEEVSAMTRNRILEQAGISMQAQANQSAKTVLGLLQG</sequence>
<evidence type="ECO:0000256" key="2">
    <source>
        <dbReference type="ARBA" id="ARBA00023143"/>
    </source>
</evidence>
<dbReference type="OrthoDB" id="9796789at2"/>
<dbReference type="Pfam" id="PF00669">
    <property type="entry name" value="Flagellin_N"/>
    <property type="match status" value="1"/>
</dbReference>
<evidence type="ECO:0000313" key="6">
    <source>
        <dbReference type="EMBL" id="EAT15040.1"/>
    </source>
</evidence>